<sequence length="59" mass="6113">MQSPDSPDQVDFEVDDLPMDVFSLTSKGLTVESLTAGHGLPENGASCCSLDQGSCCSCS</sequence>
<protein>
    <submittedName>
        <fullName evidence="1">GE37468 family thiazolyl peptide</fullName>
    </submittedName>
</protein>
<evidence type="ECO:0000313" key="1">
    <source>
        <dbReference type="EMBL" id="MDA2804375.1"/>
    </source>
</evidence>
<dbReference type="Proteomes" id="UP001165685">
    <property type="component" value="Unassembled WGS sequence"/>
</dbReference>
<keyword evidence="2" id="KW-1185">Reference proteome</keyword>
<organism evidence="1 2">
    <name type="scientific">Nocardiopsis suaedae</name>
    <dbReference type="NCBI Taxonomy" id="3018444"/>
    <lineage>
        <taxon>Bacteria</taxon>
        <taxon>Bacillati</taxon>
        <taxon>Actinomycetota</taxon>
        <taxon>Actinomycetes</taxon>
        <taxon>Streptosporangiales</taxon>
        <taxon>Nocardiopsidaceae</taxon>
        <taxon>Nocardiopsis</taxon>
    </lineage>
</organism>
<reference evidence="1" key="1">
    <citation type="submission" date="2023-01" db="EMBL/GenBank/DDBJ databases">
        <title>Draft genome sequence of Nocardiopsis sp. LSu2-4 isolated from halophytes.</title>
        <authorList>
            <person name="Duangmal K."/>
            <person name="Chantavorakit T."/>
        </authorList>
    </citation>
    <scope>NUCLEOTIDE SEQUENCE</scope>
    <source>
        <strain evidence="1">LSu2-4</strain>
    </source>
</reference>
<name>A0ABT4TI95_9ACTN</name>
<gene>
    <name evidence="1" type="ORF">O4U47_07605</name>
</gene>
<dbReference type="Pfam" id="PF19409">
    <property type="entry name" value="Thiopep_pre"/>
    <property type="match status" value="1"/>
</dbReference>
<dbReference type="RefSeq" id="WP_017625652.1">
    <property type="nucleotide sequence ID" value="NZ_JAQFWP010000010.1"/>
</dbReference>
<proteinExistence type="predicted"/>
<evidence type="ECO:0000313" key="2">
    <source>
        <dbReference type="Proteomes" id="UP001165685"/>
    </source>
</evidence>
<comment type="caution">
    <text evidence="1">The sequence shown here is derived from an EMBL/GenBank/DDBJ whole genome shotgun (WGS) entry which is preliminary data.</text>
</comment>
<dbReference type="NCBIfam" id="NF033399">
    <property type="entry name" value="thiazolyl_GetA"/>
    <property type="match status" value="1"/>
</dbReference>
<dbReference type="EMBL" id="JAQFWP010000010">
    <property type="protein sequence ID" value="MDA2804375.1"/>
    <property type="molecule type" value="Genomic_DNA"/>
</dbReference>
<accession>A0ABT4TI95</accession>